<keyword evidence="4" id="KW-1185">Reference proteome</keyword>
<dbReference type="RefSeq" id="WP_317900632.1">
    <property type="nucleotide sequence ID" value="NZ_JAIRBC010000002.1"/>
</dbReference>
<feature type="chain" id="PRO_5041905792" evidence="1">
    <location>
        <begin position="27"/>
        <end position="442"/>
    </location>
</feature>
<organism evidence="3 4">
    <name type="scientific">Cerina litoralis</name>
    <dbReference type="NCBI Taxonomy" id="2874477"/>
    <lineage>
        <taxon>Bacteria</taxon>
        <taxon>Pseudomonadati</taxon>
        <taxon>Bacteroidota</taxon>
        <taxon>Flavobacteriia</taxon>
        <taxon>Flavobacteriales</taxon>
        <taxon>Flavobacteriaceae</taxon>
        <taxon>Cerina</taxon>
    </lineage>
</organism>
<dbReference type="AlphaFoldDB" id="A0AAE3ETU4"/>
<feature type="signal peptide" evidence="1">
    <location>
        <begin position="1"/>
        <end position="26"/>
    </location>
</feature>
<feature type="domain" description="Neutral/alkaline non-lysosomal ceramidase N-terminal" evidence="2">
    <location>
        <begin position="56"/>
        <end position="262"/>
    </location>
</feature>
<protein>
    <submittedName>
        <fullName evidence="3">Neutral/alkaline non-lysosomal ceramidase N-terminal domain-containing protein</fullName>
    </submittedName>
</protein>
<evidence type="ECO:0000313" key="3">
    <source>
        <dbReference type="EMBL" id="MCG2459487.1"/>
    </source>
</evidence>
<evidence type="ECO:0000256" key="1">
    <source>
        <dbReference type="SAM" id="SignalP"/>
    </source>
</evidence>
<comment type="caution">
    <text evidence="3">The sequence shown here is derived from an EMBL/GenBank/DDBJ whole genome shotgun (WGS) entry which is preliminary data.</text>
</comment>
<dbReference type="Pfam" id="PF04734">
    <property type="entry name" value="Ceramidase_alk"/>
    <property type="match status" value="1"/>
</dbReference>
<name>A0AAE3ETU4_9FLAO</name>
<accession>A0AAE3ETU4</accession>
<keyword evidence="1" id="KW-0732">Signal</keyword>
<dbReference type="EMBL" id="JAIRBC010000002">
    <property type="protein sequence ID" value="MCG2459487.1"/>
    <property type="molecule type" value="Genomic_DNA"/>
</dbReference>
<reference evidence="3" key="1">
    <citation type="submission" date="2023-02" db="EMBL/GenBank/DDBJ databases">
        <title>Genome of Flavobacteriaceae gen. nov. sp. strain F89.</title>
        <authorList>
            <person name="Wang Y."/>
        </authorList>
    </citation>
    <scope>NUCLEOTIDE SEQUENCE</scope>
    <source>
        <strain evidence="3">F89</strain>
    </source>
</reference>
<evidence type="ECO:0000259" key="2">
    <source>
        <dbReference type="Pfam" id="PF04734"/>
    </source>
</evidence>
<dbReference type="Proteomes" id="UP001200642">
    <property type="component" value="Unassembled WGS sequence"/>
</dbReference>
<gene>
    <name evidence="3" type="ORF">K8352_01855</name>
</gene>
<proteinExistence type="predicted"/>
<dbReference type="InterPro" id="IPR031329">
    <property type="entry name" value="NEUT/ALK_ceramidase_N"/>
</dbReference>
<evidence type="ECO:0000313" key="4">
    <source>
        <dbReference type="Proteomes" id="UP001200642"/>
    </source>
</evidence>
<sequence>MLRKGNFVFLLLLFVTEMGLAQQSMAPEPIEKEVPTTAFRGSVVKVNITPESPQWLLGYGPRKSTGVNDSIYHRIVALDDGKNQFILVSSDICLFSPAEYDRIAAKLENEHGIDPINFWWTVTHTHSAPELGPPGLPAVFLGERYQHEANVEYTAQVEEKLIKGILQALENLEPARLGAGWGFSRANINRRALDVDGKASLGMNPDGAVDRKIGLLRIDREDGSTLALISNYAIHGTVLGGDNLEISGDAPGIVSEYVEQKIGAPLVFINGAAGDIAPIYSVYPNPRSGHLGEFRVLLGDKIIEAYLKILSTTNQVSLNSGSTIVETPRKPGLGWSSDLENYTRTTTGGENIVRLPVRFLRINDDVVIWSAPLELFNEISTEIRNRSPFPYTFYFGYTNGWLGYLPTASAWEHGGYEVETVSPYTPSAAKNLTESVLRYIEK</sequence>